<evidence type="ECO:0000259" key="3">
    <source>
        <dbReference type="Pfam" id="PF02834"/>
    </source>
</evidence>
<evidence type="ECO:0000313" key="4">
    <source>
        <dbReference type="EMBL" id="MDO0825456.1"/>
    </source>
</evidence>
<comment type="similarity">
    <text evidence="2">Belongs to the 2H phosphoesterase superfamily. ThpR family.</text>
</comment>
<evidence type="ECO:0000256" key="1">
    <source>
        <dbReference type="ARBA" id="ARBA00022801"/>
    </source>
</evidence>
<dbReference type="EMBL" id="JAMJEV010000026">
    <property type="protein sequence ID" value="MDO0825456.1"/>
    <property type="molecule type" value="Genomic_DNA"/>
</dbReference>
<protein>
    <recommendedName>
        <fullName evidence="2">RNA 2',3'-cyclic phosphodiesterase</fullName>
        <shortName evidence="2">RNA 2',3'-CPDase</shortName>
        <ecNumber evidence="2">3.1.4.58</ecNumber>
    </recommendedName>
</protein>
<keyword evidence="1 2" id="KW-0378">Hydrolase</keyword>
<dbReference type="EC" id="3.1.4.58" evidence="2"/>
<reference evidence="4" key="1">
    <citation type="submission" date="2022-05" db="EMBL/GenBank/DDBJ databases">
        <title>Expanded diversity of anoxic marine methylotrophy in a Black Sea sulfate reducing microorganism.</title>
        <authorList>
            <person name="Fischer P.Q."/>
            <person name="Stams A.J.M."/>
            <person name="Villanueva L."/>
            <person name="Sousa D.Z."/>
        </authorList>
    </citation>
    <scope>NUCLEOTIDE SEQUENCE</scope>
    <source>
        <strain evidence="4">P130</strain>
    </source>
</reference>
<dbReference type="PANTHER" id="PTHR35561:SF1">
    <property type="entry name" value="RNA 2',3'-CYCLIC PHOSPHODIESTERASE"/>
    <property type="match status" value="1"/>
</dbReference>
<feature type="active site" description="Proton acceptor" evidence="2">
    <location>
        <position position="127"/>
    </location>
</feature>
<accession>A0ABT8QVT5</accession>
<evidence type="ECO:0000313" key="5">
    <source>
        <dbReference type="Proteomes" id="UP001176021"/>
    </source>
</evidence>
<dbReference type="InterPro" id="IPR009097">
    <property type="entry name" value="Cyclic_Pdiesterase"/>
</dbReference>
<dbReference type="RefSeq" id="WP_302050050.1">
    <property type="nucleotide sequence ID" value="NZ_JAMJEV010000026.1"/>
</dbReference>
<proteinExistence type="inferred from homology"/>
<feature type="domain" description="Phosphoesterase HXTX" evidence="3">
    <location>
        <begin position="100"/>
        <end position="168"/>
    </location>
</feature>
<feature type="short sequence motif" description="HXTX 1" evidence="2">
    <location>
        <begin position="40"/>
        <end position="43"/>
    </location>
</feature>
<dbReference type="SUPFAM" id="SSF55144">
    <property type="entry name" value="LigT-like"/>
    <property type="match status" value="1"/>
</dbReference>
<feature type="domain" description="Phosphoesterase HXTX" evidence="3">
    <location>
        <begin position="7"/>
        <end position="91"/>
    </location>
</feature>
<feature type="short sequence motif" description="HXTX 2" evidence="2">
    <location>
        <begin position="127"/>
        <end position="130"/>
    </location>
</feature>
<dbReference type="HAMAP" id="MF_01940">
    <property type="entry name" value="RNA_CPDase"/>
    <property type="match status" value="1"/>
</dbReference>
<comment type="function">
    <text evidence="2">Hydrolyzes RNA 2',3'-cyclic phosphodiester to an RNA 2'-phosphomonoester.</text>
</comment>
<name>A0ABT8QVT5_9FIRM</name>
<organism evidence="4 5">
    <name type="scientific">Desulfosporosinus nitroreducens</name>
    <dbReference type="NCBI Taxonomy" id="2018668"/>
    <lineage>
        <taxon>Bacteria</taxon>
        <taxon>Bacillati</taxon>
        <taxon>Bacillota</taxon>
        <taxon>Clostridia</taxon>
        <taxon>Eubacteriales</taxon>
        <taxon>Desulfitobacteriaceae</taxon>
        <taxon>Desulfosporosinus</taxon>
    </lineage>
</organism>
<dbReference type="Pfam" id="PF02834">
    <property type="entry name" value="LigT_PEase"/>
    <property type="match status" value="2"/>
</dbReference>
<comment type="caution">
    <text evidence="4">The sequence shown here is derived from an EMBL/GenBank/DDBJ whole genome shotgun (WGS) entry which is preliminary data.</text>
</comment>
<comment type="catalytic activity">
    <reaction evidence="2">
        <text>a 3'-end 2',3'-cyclophospho-ribonucleotide-RNA + H2O = a 3'-end 2'-phospho-ribonucleotide-RNA + H(+)</text>
        <dbReference type="Rhea" id="RHEA:11828"/>
        <dbReference type="Rhea" id="RHEA-COMP:10464"/>
        <dbReference type="Rhea" id="RHEA-COMP:17353"/>
        <dbReference type="ChEBI" id="CHEBI:15377"/>
        <dbReference type="ChEBI" id="CHEBI:15378"/>
        <dbReference type="ChEBI" id="CHEBI:83064"/>
        <dbReference type="ChEBI" id="CHEBI:173113"/>
        <dbReference type="EC" id="3.1.4.58"/>
    </reaction>
</comment>
<dbReference type="InterPro" id="IPR014051">
    <property type="entry name" value="Phosphoesterase_HXTX"/>
</dbReference>
<sequence>MRLFIGVDLPAEIKQALLEFQSELRLLGVNGSFKSQDNFHITLEFLGELDDSKIPALTETLSRVASNYKPFDLNIVGLGAFPSFKRPHTLWTAVNGSLTDLNRLRDELHSELKNKSFELEERQFKPHVTLASRPNFDSIDISAVQSAKLGEFSVKEVVLFESRAIRGKRVYIDLFKARLEPLEP</sequence>
<gene>
    <name evidence="4" type="primary">thpR</name>
    <name evidence="4" type="ORF">M8H41_21825</name>
</gene>
<dbReference type="NCBIfam" id="TIGR02258">
    <property type="entry name" value="2_5_ligase"/>
    <property type="match status" value="1"/>
</dbReference>
<feature type="active site" description="Proton donor" evidence="2">
    <location>
        <position position="40"/>
    </location>
</feature>
<dbReference type="Gene3D" id="3.90.1140.10">
    <property type="entry name" value="Cyclic phosphodiesterase"/>
    <property type="match status" value="1"/>
</dbReference>
<evidence type="ECO:0000256" key="2">
    <source>
        <dbReference type="HAMAP-Rule" id="MF_01940"/>
    </source>
</evidence>
<keyword evidence="5" id="KW-1185">Reference proteome</keyword>
<dbReference type="PANTHER" id="PTHR35561">
    <property type="entry name" value="RNA 2',3'-CYCLIC PHOSPHODIESTERASE"/>
    <property type="match status" value="1"/>
</dbReference>
<dbReference type="Proteomes" id="UP001176021">
    <property type="component" value="Unassembled WGS sequence"/>
</dbReference>
<dbReference type="InterPro" id="IPR004175">
    <property type="entry name" value="RNA_CPDase"/>
</dbReference>